<dbReference type="Pfam" id="PF01895">
    <property type="entry name" value="PhoU"/>
    <property type="match status" value="2"/>
</dbReference>
<dbReference type="AlphaFoldDB" id="A0AAN1XXU3"/>
<dbReference type="EMBL" id="AP025523">
    <property type="protein sequence ID" value="BDE06232.1"/>
    <property type="molecule type" value="Genomic_DNA"/>
</dbReference>
<dbReference type="InterPro" id="IPR038078">
    <property type="entry name" value="PhoU-like_sf"/>
</dbReference>
<evidence type="ECO:0000313" key="9">
    <source>
        <dbReference type="EMBL" id="BDE06232.1"/>
    </source>
</evidence>
<dbReference type="PANTHER" id="PTHR42930">
    <property type="entry name" value="PHOSPHATE-SPECIFIC TRANSPORT SYSTEM ACCESSORY PROTEIN PHOU"/>
    <property type="match status" value="1"/>
</dbReference>
<comment type="similarity">
    <text evidence="2 7">Belongs to the PhoU family.</text>
</comment>
<evidence type="ECO:0000256" key="6">
    <source>
        <dbReference type="ARBA" id="ARBA00022592"/>
    </source>
</evidence>
<dbReference type="FunFam" id="1.20.58.220:FF:000004">
    <property type="entry name" value="Phosphate-specific transport system accessory protein PhoU"/>
    <property type="match status" value="1"/>
</dbReference>
<keyword evidence="10" id="KW-1185">Reference proteome</keyword>
<evidence type="ECO:0000313" key="10">
    <source>
        <dbReference type="Proteomes" id="UP001317532"/>
    </source>
</evidence>
<evidence type="ECO:0000256" key="5">
    <source>
        <dbReference type="ARBA" id="ARBA00022490"/>
    </source>
</evidence>
<comment type="subunit">
    <text evidence="3 7">Homodimer.</text>
</comment>
<gene>
    <name evidence="9" type="primary">phoU</name>
    <name evidence="9" type="ORF">WPS_15080</name>
</gene>
<keyword evidence="6 7" id="KW-0592">Phosphate transport</keyword>
<evidence type="ECO:0000256" key="1">
    <source>
        <dbReference type="ARBA" id="ARBA00004496"/>
    </source>
</evidence>
<feature type="domain" description="PhoU" evidence="8">
    <location>
        <begin position="120"/>
        <end position="201"/>
    </location>
</feature>
<dbReference type="NCBIfam" id="TIGR02135">
    <property type="entry name" value="phoU_full"/>
    <property type="match status" value="1"/>
</dbReference>
<reference evidence="9 10" key="1">
    <citation type="journal article" date="2022" name="ISME Commun">
        <title>Vulcanimicrobium alpinus gen. nov. sp. nov., the first cultivated representative of the candidate phylum 'Eremiobacterota', is a metabolically versatile aerobic anoxygenic phototroph.</title>
        <authorList>
            <person name="Yabe S."/>
            <person name="Muto K."/>
            <person name="Abe K."/>
            <person name="Yokota A."/>
            <person name="Staudigel H."/>
            <person name="Tebo B.M."/>
        </authorList>
    </citation>
    <scope>NUCLEOTIDE SEQUENCE [LARGE SCALE GENOMIC DNA]</scope>
    <source>
        <strain evidence="9 10">WC8-2</strain>
    </source>
</reference>
<accession>A0AAN1XXU3</accession>
<dbReference type="Proteomes" id="UP001317532">
    <property type="component" value="Chromosome"/>
</dbReference>
<dbReference type="InterPro" id="IPR026022">
    <property type="entry name" value="PhoU_dom"/>
</dbReference>
<sequence>MRAAYHEALENSRLDVVRLGALVSDAIRTATQALERRDVVLAGRVVAGDDEVDEMRRRVEATCIEMIWKQQPVAGELRSIAGMLQIVTDLERIGDYAVDIAKNAIKLADVAVRPASVEIGRIASVAYEMLVDVMRAYREGDEKLADAVIERDDTVDELYHSSLSALQTEMQQDPGTVPAGTLLLFVVSIIERVGDRAQNIAWHTKDIYA</sequence>
<evidence type="ECO:0000256" key="2">
    <source>
        <dbReference type="ARBA" id="ARBA00008107"/>
    </source>
</evidence>
<dbReference type="GO" id="GO:0045936">
    <property type="term" value="P:negative regulation of phosphate metabolic process"/>
    <property type="evidence" value="ECO:0007669"/>
    <property type="project" value="InterPro"/>
</dbReference>
<comment type="function">
    <text evidence="7">Plays a role in the regulation of phosphate uptake.</text>
</comment>
<name>A0AAN1XXU3_UNVUL</name>
<dbReference type="PIRSF" id="PIRSF003107">
    <property type="entry name" value="PhoU"/>
    <property type="match status" value="1"/>
</dbReference>
<evidence type="ECO:0000256" key="7">
    <source>
        <dbReference type="PIRNR" id="PIRNR003107"/>
    </source>
</evidence>
<dbReference type="Gene3D" id="1.20.58.220">
    <property type="entry name" value="Phosphate transport system protein phou homolog 2, domain 2"/>
    <property type="match status" value="1"/>
</dbReference>
<protein>
    <recommendedName>
        <fullName evidence="7">Phosphate-specific transport system accessory protein PhoU</fullName>
    </recommendedName>
</protein>
<dbReference type="InterPro" id="IPR028366">
    <property type="entry name" value="PhoU"/>
</dbReference>
<dbReference type="KEGG" id="vab:WPS_15080"/>
<dbReference type="GO" id="GO:0005737">
    <property type="term" value="C:cytoplasm"/>
    <property type="evidence" value="ECO:0007669"/>
    <property type="project" value="UniProtKB-SubCell"/>
</dbReference>
<evidence type="ECO:0000259" key="8">
    <source>
        <dbReference type="Pfam" id="PF01895"/>
    </source>
</evidence>
<dbReference type="RefSeq" id="WP_317997207.1">
    <property type="nucleotide sequence ID" value="NZ_AP025523.1"/>
</dbReference>
<proteinExistence type="inferred from homology"/>
<evidence type="ECO:0000256" key="4">
    <source>
        <dbReference type="ARBA" id="ARBA00022448"/>
    </source>
</evidence>
<keyword evidence="5 7" id="KW-0963">Cytoplasm</keyword>
<dbReference type="GO" id="GO:0030643">
    <property type="term" value="P:intracellular phosphate ion homeostasis"/>
    <property type="evidence" value="ECO:0007669"/>
    <property type="project" value="InterPro"/>
</dbReference>
<evidence type="ECO:0000256" key="3">
    <source>
        <dbReference type="ARBA" id="ARBA00011738"/>
    </source>
</evidence>
<dbReference type="GO" id="GO:0006817">
    <property type="term" value="P:phosphate ion transport"/>
    <property type="evidence" value="ECO:0007669"/>
    <property type="project" value="UniProtKB-KW"/>
</dbReference>
<keyword evidence="4 7" id="KW-0813">Transport</keyword>
<organism evidence="9 10">
    <name type="scientific">Vulcanimicrobium alpinum</name>
    <dbReference type="NCBI Taxonomy" id="3016050"/>
    <lineage>
        <taxon>Bacteria</taxon>
        <taxon>Bacillati</taxon>
        <taxon>Vulcanimicrobiota</taxon>
        <taxon>Vulcanimicrobiia</taxon>
        <taxon>Vulcanimicrobiales</taxon>
        <taxon>Vulcanimicrobiaceae</taxon>
        <taxon>Vulcanimicrobium</taxon>
    </lineage>
</organism>
<dbReference type="PANTHER" id="PTHR42930:SF3">
    <property type="entry name" value="PHOSPHATE-SPECIFIC TRANSPORT SYSTEM ACCESSORY PROTEIN PHOU"/>
    <property type="match status" value="1"/>
</dbReference>
<comment type="subcellular location">
    <subcellularLocation>
        <location evidence="1 7">Cytoplasm</location>
    </subcellularLocation>
</comment>
<dbReference type="SUPFAM" id="SSF109755">
    <property type="entry name" value="PhoU-like"/>
    <property type="match status" value="1"/>
</dbReference>
<feature type="domain" description="PhoU" evidence="8">
    <location>
        <begin position="17"/>
        <end position="103"/>
    </location>
</feature>